<reference evidence="1 2" key="1">
    <citation type="submission" date="2019-05" db="EMBL/GenBank/DDBJ databases">
        <title>Another draft genome of Portunus trituberculatus and its Hox gene families provides insights of decapod evolution.</title>
        <authorList>
            <person name="Jeong J.-H."/>
            <person name="Song I."/>
            <person name="Kim S."/>
            <person name="Choi T."/>
            <person name="Kim D."/>
            <person name="Ryu S."/>
            <person name="Kim W."/>
        </authorList>
    </citation>
    <scope>NUCLEOTIDE SEQUENCE [LARGE SCALE GENOMIC DNA]</scope>
    <source>
        <tissue evidence="1">Muscle</tissue>
    </source>
</reference>
<accession>A0A5B7D9T9</accession>
<gene>
    <name evidence="1" type="ORF">E2C01_010844</name>
</gene>
<sequence>MDKCFDCVHYHKCFQNQRSVVVSKDSIIAFKSEMHSICSVFKDNVKNKKPLVSVKTVKCMADTF</sequence>
<dbReference type="AlphaFoldDB" id="A0A5B7D9T9"/>
<organism evidence="1 2">
    <name type="scientific">Portunus trituberculatus</name>
    <name type="common">Swimming crab</name>
    <name type="synonym">Neptunus trituberculatus</name>
    <dbReference type="NCBI Taxonomy" id="210409"/>
    <lineage>
        <taxon>Eukaryota</taxon>
        <taxon>Metazoa</taxon>
        <taxon>Ecdysozoa</taxon>
        <taxon>Arthropoda</taxon>
        <taxon>Crustacea</taxon>
        <taxon>Multicrustacea</taxon>
        <taxon>Malacostraca</taxon>
        <taxon>Eumalacostraca</taxon>
        <taxon>Eucarida</taxon>
        <taxon>Decapoda</taxon>
        <taxon>Pleocyemata</taxon>
        <taxon>Brachyura</taxon>
        <taxon>Eubrachyura</taxon>
        <taxon>Portunoidea</taxon>
        <taxon>Portunidae</taxon>
        <taxon>Portuninae</taxon>
        <taxon>Portunus</taxon>
    </lineage>
</organism>
<dbReference type="EMBL" id="VSRR010000636">
    <property type="protein sequence ID" value="MPC17973.1"/>
    <property type="molecule type" value="Genomic_DNA"/>
</dbReference>
<proteinExistence type="predicted"/>
<name>A0A5B7D9T9_PORTR</name>
<evidence type="ECO:0000313" key="1">
    <source>
        <dbReference type="EMBL" id="MPC17973.1"/>
    </source>
</evidence>
<protein>
    <submittedName>
        <fullName evidence="1">Uncharacterized protein</fullName>
    </submittedName>
</protein>
<dbReference type="Proteomes" id="UP000324222">
    <property type="component" value="Unassembled WGS sequence"/>
</dbReference>
<comment type="caution">
    <text evidence="1">The sequence shown here is derived from an EMBL/GenBank/DDBJ whole genome shotgun (WGS) entry which is preliminary data.</text>
</comment>
<keyword evidence="2" id="KW-1185">Reference proteome</keyword>
<evidence type="ECO:0000313" key="2">
    <source>
        <dbReference type="Proteomes" id="UP000324222"/>
    </source>
</evidence>